<name>A0A6J4M259_9GAMM</name>
<accession>A0A6J4M259</accession>
<feature type="non-terminal residue" evidence="1">
    <location>
        <position position="41"/>
    </location>
</feature>
<feature type="non-terminal residue" evidence="1">
    <location>
        <position position="1"/>
    </location>
</feature>
<protein>
    <submittedName>
        <fullName evidence="1">Uncharacterized protein</fullName>
    </submittedName>
</protein>
<reference evidence="1" key="1">
    <citation type="submission" date="2020-02" db="EMBL/GenBank/DDBJ databases">
        <authorList>
            <person name="Meier V. D."/>
        </authorList>
    </citation>
    <scope>NUCLEOTIDE SEQUENCE</scope>
    <source>
        <strain evidence="1">AVDCRST_MAG71</strain>
    </source>
</reference>
<sequence length="41" mass="4902">GDVRDRHETRPQLVGMRCVWRRERRPAPAAWMGRRRRGSSV</sequence>
<evidence type="ECO:0000313" key="1">
    <source>
        <dbReference type="EMBL" id="CAA9344198.1"/>
    </source>
</evidence>
<organism evidence="1">
    <name type="scientific">uncultured Lysobacter sp</name>
    <dbReference type="NCBI Taxonomy" id="271060"/>
    <lineage>
        <taxon>Bacteria</taxon>
        <taxon>Pseudomonadati</taxon>
        <taxon>Pseudomonadota</taxon>
        <taxon>Gammaproteobacteria</taxon>
        <taxon>Lysobacterales</taxon>
        <taxon>Lysobacteraceae</taxon>
        <taxon>Lysobacter</taxon>
        <taxon>environmental samples</taxon>
    </lineage>
</organism>
<dbReference type="AlphaFoldDB" id="A0A6J4M259"/>
<proteinExistence type="predicted"/>
<dbReference type="EMBL" id="CADCUA010000553">
    <property type="protein sequence ID" value="CAA9344198.1"/>
    <property type="molecule type" value="Genomic_DNA"/>
</dbReference>
<gene>
    <name evidence="1" type="ORF">AVDCRST_MAG71-2391</name>
</gene>